<evidence type="ECO:0000256" key="8">
    <source>
        <dbReference type="ARBA" id="ARBA00038436"/>
    </source>
</evidence>
<reference evidence="11 12" key="1">
    <citation type="submission" date="2017-07" db="EMBL/GenBank/DDBJ databases">
        <title>Genome Sequence of Sulfitobacter pseudonitzschiae Strain SMR1 Isolated from a culture of the Diatom Skeletonema marinoi.</title>
        <authorList>
            <person name="Topel M."/>
            <person name="Pinder M.I.M."/>
            <person name="Johansson O.N."/>
            <person name="Kourtchenko O."/>
            <person name="Godhe A."/>
            <person name="Clarke A.K."/>
        </authorList>
    </citation>
    <scope>NUCLEOTIDE SEQUENCE [LARGE SCALE GENOMIC DNA]</scope>
    <source>
        <strain evidence="11 12">SMR1</strain>
        <plasmid evidence="11 12">pSMR1-3</plasmid>
    </source>
</reference>
<feature type="transmembrane region" description="Helical" evidence="9">
    <location>
        <begin position="134"/>
        <end position="152"/>
    </location>
</feature>
<evidence type="ECO:0000256" key="1">
    <source>
        <dbReference type="ARBA" id="ARBA00004429"/>
    </source>
</evidence>
<evidence type="ECO:0000256" key="6">
    <source>
        <dbReference type="ARBA" id="ARBA00022989"/>
    </source>
</evidence>
<protein>
    <recommendedName>
        <fullName evidence="9">TRAP transporter small permease protein</fullName>
    </recommendedName>
</protein>
<dbReference type="InterPro" id="IPR055348">
    <property type="entry name" value="DctQ"/>
</dbReference>
<comment type="subcellular location">
    <subcellularLocation>
        <location evidence="1 9">Cell inner membrane</location>
        <topology evidence="1 9">Multi-pass membrane protein</topology>
    </subcellularLocation>
</comment>
<evidence type="ECO:0000313" key="12">
    <source>
        <dbReference type="Proteomes" id="UP000199754"/>
    </source>
</evidence>
<feature type="domain" description="Tripartite ATP-independent periplasmic transporters DctQ component" evidence="10">
    <location>
        <begin position="28"/>
        <end position="158"/>
    </location>
</feature>
<comment type="similarity">
    <text evidence="8 9">Belongs to the TRAP transporter small permease family.</text>
</comment>
<geneLocation type="plasmid" evidence="11 12">
    <name>pSMR1-3</name>
</geneLocation>
<keyword evidence="5 9" id="KW-0812">Transmembrane</keyword>
<organism evidence="11 12">
    <name type="scientific">Pseudosulfitobacter pseudonitzschiae</name>
    <dbReference type="NCBI Taxonomy" id="1402135"/>
    <lineage>
        <taxon>Bacteria</taxon>
        <taxon>Pseudomonadati</taxon>
        <taxon>Pseudomonadota</taxon>
        <taxon>Alphaproteobacteria</taxon>
        <taxon>Rhodobacterales</taxon>
        <taxon>Roseobacteraceae</taxon>
        <taxon>Pseudosulfitobacter</taxon>
    </lineage>
</organism>
<accession>A0A221K7Q3</accession>
<comment type="subunit">
    <text evidence="9">The complex comprises the extracytoplasmic solute receptor protein and the two transmembrane proteins.</text>
</comment>
<keyword evidence="7 9" id="KW-0472">Membrane</keyword>
<dbReference type="InterPro" id="IPR007387">
    <property type="entry name" value="TRAP_DctQ"/>
</dbReference>
<evidence type="ECO:0000256" key="3">
    <source>
        <dbReference type="ARBA" id="ARBA00022475"/>
    </source>
</evidence>
<dbReference type="Proteomes" id="UP000199754">
    <property type="component" value="Plasmid pSMR1-3"/>
</dbReference>
<sequence>MVRRGVTALSECCSNVGIWVSAGLLIYMVLHVNLEIILRSFFNSSTSSMSEFTGYAMGAMTYLSIAHTLKSRKHVRVSLIRALPGPKLAVTVELFCLTVTFAIFAFVANNIWAILSRDFTRGSVSPTLMETPTWYIDAAIFTGLVFLLLQIFSSALDALFDGVPDDAVEGD</sequence>
<name>A0A221K7Q3_9RHOB</name>
<comment type="function">
    <text evidence="9">Part of the tripartite ATP-independent periplasmic (TRAP) transport system.</text>
</comment>
<gene>
    <name evidence="11" type="ORF">SULPSESMR1_04316</name>
</gene>
<keyword evidence="12" id="KW-1185">Reference proteome</keyword>
<proteinExistence type="inferred from homology"/>
<dbReference type="PANTHER" id="PTHR35011">
    <property type="entry name" value="2,3-DIKETO-L-GULONATE TRAP TRANSPORTER SMALL PERMEASE PROTEIN YIAM"/>
    <property type="match status" value="1"/>
</dbReference>
<evidence type="ECO:0000259" key="10">
    <source>
        <dbReference type="Pfam" id="PF04290"/>
    </source>
</evidence>
<dbReference type="GO" id="GO:0015740">
    <property type="term" value="P:C4-dicarboxylate transport"/>
    <property type="evidence" value="ECO:0007669"/>
    <property type="project" value="TreeGrafter"/>
</dbReference>
<keyword evidence="3" id="KW-1003">Cell membrane</keyword>
<keyword evidence="6 9" id="KW-1133">Transmembrane helix</keyword>
<feature type="transmembrane region" description="Helical" evidence="9">
    <location>
        <begin position="52"/>
        <end position="69"/>
    </location>
</feature>
<evidence type="ECO:0000313" key="11">
    <source>
        <dbReference type="EMBL" id="ASM75042.1"/>
    </source>
</evidence>
<keyword evidence="4 9" id="KW-0997">Cell inner membrane</keyword>
<dbReference type="Pfam" id="PF04290">
    <property type="entry name" value="DctQ"/>
    <property type="match status" value="1"/>
</dbReference>
<evidence type="ECO:0000256" key="9">
    <source>
        <dbReference type="RuleBase" id="RU369079"/>
    </source>
</evidence>
<feature type="transmembrane region" description="Helical" evidence="9">
    <location>
        <begin position="90"/>
        <end position="114"/>
    </location>
</feature>
<dbReference type="AlphaFoldDB" id="A0A221K7Q3"/>
<keyword evidence="11" id="KW-0614">Plasmid</keyword>
<evidence type="ECO:0000256" key="4">
    <source>
        <dbReference type="ARBA" id="ARBA00022519"/>
    </source>
</evidence>
<dbReference type="PANTHER" id="PTHR35011:SF10">
    <property type="entry name" value="TRAP TRANSPORTER SMALL PERMEASE PROTEIN"/>
    <property type="match status" value="1"/>
</dbReference>
<dbReference type="EMBL" id="CP022418">
    <property type="protein sequence ID" value="ASM75042.1"/>
    <property type="molecule type" value="Genomic_DNA"/>
</dbReference>
<evidence type="ECO:0000256" key="5">
    <source>
        <dbReference type="ARBA" id="ARBA00022692"/>
    </source>
</evidence>
<dbReference type="GO" id="GO:0022857">
    <property type="term" value="F:transmembrane transporter activity"/>
    <property type="evidence" value="ECO:0007669"/>
    <property type="project" value="UniProtKB-UniRule"/>
</dbReference>
<feature type="transmembrane region" description="Helical" evidence="9">
    <location>
        <begin position="12"/>
        <end position="32"/>
    </location>
</feature>
<evidence type="ECO:0000256" key="7">
    <source>
        <dbReference type="ARBA" id="ARBA00023136"/>
    </source>
</evidence>
<evidence type="ECO:0000256" key="2">
    <source>
        <dbReference type="ARBA" id="ARBA00022448"/>
    </source>
</evidence>
<dbReference type="GO" id="GO:0005886">
    <property type="term" value="C:plasma membrane"/>
    <property type="evidence" value="ECO:0007669"/>
    <property type="project" value="UniProtKB-SubCell"/>
</dbReference>
<keyword evidence="2 9" id="KW-0813">Transport</keyword>
<dbReference type="KEGG" id="spse:SULPSESMR1_04316"/>